<evidence type="ECO:0000313" key="1">
    <source>
        <dbReference type="EMBL" id="MBF6355473.1"/>
    </source>
</evidence>
<proteinExistence type="predicted"/>
<evidence type="ECO:0000313" key="2">
    <source>
        <dbReference type="Proteomes" id="UP000707731"/>
    </source>
</evidence>
<sequence length="249" mass="26970">MTVEMVTVGAERVLRFRDMHSGHAFQVTTPAAHPDLWQRYLAGAHRVYRRFGVESALEYESVADGGSTALFFAAVDPDGEVVAGLRVQGPYSGSAEAHGLSAWAGQPGEDVLRAMIDDRAPEGIVEVKAVWVDRRAAHRSALGAAVARCVVHAAWLLDARWGFATSAEHGIERYTSSGARIAEQVGAVAYPDHRYRTVPLWWDTHAHLSHATRTQSALIVLERAALRAWRTTCPRSAAAAPAAGKSIAR</sequence>
<dbReference type="InterPro" id="IPR016181">
    <property type="entry name" value="Acyl_CoA_acyltransferase"/>
</dbReference>
<keyword evidence="2" id="KW-1185">Reference proteome</keyword>
<dbReference type="EMBL" id="JADLQN010000001">
    <property type="protein sequence ID" value="MBF6355473.1"/>
    <property type="molecule type" value="Genomic_DNA"/>
</dbReference>
<dbReference type="RefSeq" id="WP_195002054.1">
    <property type="nucleotide sequence ID" value="NZ_JADLQN010000001.1"/>
</dbReference>
<dbReference type="SUPFAM" id="SSF55729">
    <property type="entry name" value="Acyl-CoA N-acyltransferases (Nat)"/>
    <property type="match status" value="1"/>
</dbReference>
<name>A0ABS0DCA4_9NOCA</name>
<dbReference type="Proteomes" id="UP000707731">
    <property type="component" value="Unassembled WGS sequence"/>
</dbReference>
<gene>
    <name evidence="1" type="ORF">IU449_13125</name>
</gene>
<comment type="caution">
    <text evidence="1">The sequence shown here is derived from an EMBL/GenBank/DDBJ whole genome shotgun (WGS) entry which is preliminary data.</text>
</comment>
<accession>A0ABS0DCA4</accession>
<evidence type="ECO:0008006" key="3">
    <source>
        <dbReference type="Google" id="ProtNLM"/>
    </source>
</evidence>
<protein>
    <recommendedName>
        <fullName evidence="3">GNAT family N-acetyltransferase</fullName>
    </recommendedName>
</protein>
<organism evidence="1 2">
    <name type="scientific">Nocardia higoensis</name>
    <dbReference type="NCBI Taxonomy" id="228599"/>
    <lineage>
        <taxon>Bacteria</taxon>
        <taxon>Bacillati</taxon>
        <taxon>Actinomycetota</taxon>
        <taxon>Actinomycetes</taxon>
        <taxon>Mycobacteriales</taxon>
        <taxon>Nocardiaceae</taxon>
        <taxon>Nocardia</taxon>
    </lineage>
</organism>
<reference evidence="1 2" key="1">
    <citation type="submission" date="2020-10" db="EMBL/GenBank/DDBJ databases">
        <title>Identification of Nocardia species via Next-generation sequencing and recognition of intraspecies genetic diversity.</title>
        <authorList>
            <person name="Li P."/>
            <person name="Li P."/>
            <person name="Lu B."/>
        </authorList>
    </citation>
    <scope>NUCLEOTIDE SEQUENCE [LARGE SCALE GENOMIC DNA]</scope>
    <source>
        <strain evidence="1 2">BJ06-0143</strain>
    </source>
</reference>